<protein>
    <submittedName>
        <fullName evidence="2">Uncharacterized protein</fullName>
    </submittedName>
</protein>
<feature type="compositionally biased region" description="Polar residues" evidence="1">
    <location>
        <begin position="350"/>
        <end position="369"/>
    </location>
</feature>
<organism evidence="2 3">
    <name type="scientific">Aulographum hederae CBS 113979</name>
    <dbReference type="NCBI Taxonomy" id="1176131"/>
    <lineage>
        <taxon>Eukaryota</taxon>
        <taxon>Fungi</taxon>
        <taxon>Dikarya</taxon>
        <taxon>Ascomycota</taxon>
        <taxon>Pezizomycotina</taxon>
        <taxon>Dothideomycetes</taxon>
        <taxon>Pleosporomycetidae</taxon>
        <taxon>Aulographales</taxon>
        <taxon>Aulographaceae</taxon>
    </lineage>
</organism>
<feature type="compositionally biased region" description="Low complexity" evidence="1">
    <location>
        <begin position="189"/>
        <end position="216"/>
    </location>
</feature>
<evidence type="ECO:0000313" key="2">
    <source>
        <dbReference type="EMBL" id="KAF1983993.1"/>
    </source>
</evidence>
<name>A0A6G1GSR4_9PEZI</name>
<feature type="compositionally biased region" description="Low complexity" evidence="1">
    <location>
        <begin position="335"/>
        <end position="346"/>
    </location>
</feature>
<dbReference type="EMBL" id="ML977171">
    <property type="protein sequence ID" value="KAF1983993.1"/>
    <property type="molecule type" value="Genomic_DNA"/>
</dbReference>
<feature type="region of interest" description="Disordered" evidence="1">
    <location>
        <begin position="1"/>
        <end position="449"/>
    </location>
</feature>
<evidence type="ECO:0000256" key="1">
    <source>
        <dbReference type="SAM" id="MobiDB-lite"/>
    </source>
</evidence>
<dbReference type="OrthoDB" id="3357271at2759"/>
<reference evidence="2" key="1">
    <citation type="journal article" date="2020" name="Stud. Mycol.">
        <title>101 Dothideomycetes genomes: a test case for predicting lifestyles and emergence of pathogens.</title>
        <authorList>
            <person name="Haridas S."/>
            <person name="Albert R."/>
            <person name="Binder M."/>
            <person name="Bloem J."/>
            <person name="Labutti K."/>
            <person name="Salamov A."/>
            <person name="Andreopoulos B."/>
            <person name="Baker S."/>
            <person name="Barry K."/>
            <person name="Bills G."/>
            <person name="Bluhm B."/>
            <person name="Cannon C."/>
            <person name="Castanera R."/>
            <person name="Culley D."/>
            <person name="Daum C."/>
            <person name="Ezra D."/>
            <person name="Gonzalez J."/>
            <person name="Henrissat B."/>
            <person name="Kuo A."/>
            <person name="Liang C."/>
            <person name="Lipzen A."/>
            <person name="Lutzoni F."/>
            <person name="Magnuson J."/>
            <person name="Mondo S."/>
            <person name="Nolan M."/>
            <person name="Ohm R."/>
            <person name="Pangilinan J."/>
            <person name="Park H.-J."/>
            <person name="Ramirez L."/>
            <person name="Alfaro M."/>
            <person name="Sun H."/>
            <person name="Tritt A."/>
            <person name="Yoshinaga Y."/>
            <person name="Zwiers L.-H."/>
            <person name="Turgeon B."/>
            <person name="Goodwin S."/>
            <person name="Spatafora J."/>
            <person name="Crous P."/>
            <person name="Grigoriev I."/>
        </authorList>
    </citation>
    <scope>NUCLEOTIDE SEQUENCE</scope>
    <source>
        <strain evidence="2">CBS 113979</strain>
    </source>
</reference>
<accession>A0A6G1GSR4</accession>
<dbReference type="AlphaFoldDB" id="A0A6G1GSR4"/>
<keyword evidence="3" id="KW-1185">Reference proteome</keyword>
<feature type="compositionally biased region" description="Polar residues" evidence="1">
    <location>
        <begin position="169"/>
        <end position="178"/>
    </location>
</feature>
<sequence>MSGLRDLAKGGWHPKNKDGSKESWRGDFKGVNQISGWVGSKSGGLGIGKKGGKDGGHVDPETHQSAPLSTLRDPNSFGPPPKRSDTFGSVGSGSGTGMSPNTTGHAGAGFGGGGHTAQTQSPQSYTARGWGAAMPQETAMQYQERMRAEQQQEEEEANAPPKPQVPFRSDTTGLSTANLPKPPLRRDTAGTGSPVSSSSPVRAPAVGTAAPGLKPKPSLPPRLPPREGTIPLNPPPPYSASEQSSTPAGGANGGLNQAALGRLGQAGVSVPGFGIGDTKSAASPPPPPRPAQNNVAPGGQLTELQARFSRMNAGSSTSSAPPPVPEQESPGSTWAQKQAALKTAQAMRNDPSSVSLSDARSAASTANNFQERHGEQMASGWKAANGALGKVNTFGQGRNATPPPASPASPVTGLVGKKPPPPPPPKKKELGGEPSDPPPVPLASKPRPT</sequence>
<feature type="compositionally biased region" description="Basic and acidic residues" evidence="1">
    <location>
        <begin position="51"/>
        <end position="62"/>
    </location>
</feature>
<feature type="compositionally biased region" description="Pro residues" evidence="1">
    <location>
        <begin position="435"/>
        <end position="449"/>
    </location>
</feature>
<feature type="compositionally biased region" description="Basic and acidic residues" evidence="1">
    <location>
        <begin position="15"/>
        <end position="28"/>
    </location>
</feature>
<proteinExistence type="predicted"/>
<dbReference type="Proteomes" id="UP000800041">
    <property type="component" value="Unassembled WGS sequence"/>
</dbReference>
<feature type="compositionally biased region" description="Low complexity" evidence="1">
    <location>
        <begin position="254"/>
        <end position="267"/>
    </location>
</feature>
<gene>
    <name evidence="2" type="ORF">K402DRAFT_406453</name>
</gene>
<evidence type="ECO:0000313" key="3">
    <source>
        <dbReference type="Proteomes" id="UP000800041"/>
    </source>
</evidence>
<feature type="compositionally biased region" description="Gly residues" evidence="1">
    <location>
        <begin position="106"/>
        <end position="115"/>
    </location>
</feature>